<dbReference type="EMBL" id="CP030119">
    <property type="protein sequence ID" value="QDL12555.1"/>
    <property type="molecule type" value="Genomic_DNA"/>
</dbReference>
<dbReference type="KEGG" id="bsen:DP114_32820"/>
<keyword evidence="6" id="KW-1185">Reference proteome</keyword>
<keyword evidence="2" id="KW-0812">Transmembrane</keyword>
<feature type="transmembrane region" description="Helical" evidence="2">
    <location>
        <begin position="447"/>
        <end position="471"/>
    </location>
</feature>
<organism evidence="5 6">
    <name type="scientific">Brasilonema sennae CENA114</name>
    <dbReference type="NCBI Taxonomy" id="415709"/>
    <lineage>
        <taxon>Bacteria</taxon>
        <taxon>Bacillati</taxon>
        <taxon>Cyanobacteriota</taxon>
        <taxon>Cyanophyceae</taxon>
        <taxon>Nostocales</taxon>
        <taxon>Scytonemataceae</taxon>
        <taxon>Brasilonema</taxon>
        <taxon>Bromeliae group (in: Brasilonema)</taxon>
    </lineage>
</organism>
<reference evidence="5 6" key="1">
    <citation type="submission" date="2018-06" db="EMBL/GenBank/DDBJ databases">
        <title>Comparative genomics of Brasilonema spp. strains.</title>
        <authorList>
            <person name="Alvarenga D.O."/>
            <person name="Fiore M.F."/>
            <person name="Varani A.M."/>
        </authorList>
    </citation>
    <scope>NUCLEOTIDE SEQUENCE [LARGE SCALE GENOMIC DNA]</scope>
    <source>
        <strain evidence="5 6">CENA114</strain>
        <plasmid evidence="6">pboct1</plasmid>
    </source>
</reference>
<sequence>MYRKAQEQETPPENFELPFGGQLASDNRWVIMAKMIPWSEFEAEYAAMFSEEIGAPAKTFRIALGALIIKEKLGIRERETVEQIRENPYLQYFIGMSVYSKKAPFDASMLVHFRERIDINVVNKINQEIVKQARETKEEVVKEKKSETEDSKSEPELPNRGKLILDASCAPADISYPTDFGLLNQARKQTETIIDILYTSLKVKKIKKPRTYRKIARKNYLAVAKKRKPTIKERRKAIKRQLQYMKRNFAHIQQLIDLGASLVNLSNSQYKILLVVAEIYRQQLWLYENKKQSIEDRIVSLSQPHIRPIVRGKAGKNVEFGAKFSASCYEGYVFLEHISWDNFNESKDLKSQVEAYKSYTGYYPESVHVDQIYRTRENQAWCKERGIRISGPPLGRPPKNVSPQTKKQALEDERIRNCIEGKFGQGKRRFSLGRVMAKLPHTSLTSIAISFLVMNLSTLLARVFCVFLCLLSKSRLFSLI</sequence>
<dbReference type="InterPro" id="IPR008490">
    <property type="entry name" value="Transposase_InsH_N"/>
</dbReference>
<dbReference type="PANTHER" id="PTHR33803:SF3">
    <property type="entry name" value="BLL1974 PROTEIN"/>
    <property type="match status" value="1"/>
</dbReference>
<dbReference type="NCBIfam" id="NF033578">
    <property type="entry name" value="transpos_IS5_1"/>
    <property type="match status" value="1"/>
</dbReference>
<feature type="domain" description="Transposase InsH N-terminal" evidence="3">
    <location>
        <begin position="23"/>
        <end position="116"/>
    </location>
</feature>
<evidence type="ECO:0000313" key="6">
    <source>
        <dbReference type="Proteomes" id="UP000503129"/>
    </source>
</evidence>
<dbReference type="AlphaFoldDB" id="A0A856MM86"/>
<evidence type="ECO:0000256" key="1">
    <source>
        <dbReference type="SAM" id="MobiDB-lite"/>
    </source>
</evidence>
<dbReference type="PANTHER" id="PTHR33803">
    <property type="entry name" value="IS1478 TRANSPOSASE"/>
    <property type="match status" value="1"/>
</dbReference>
<protein>
    <submittedName>
        <fullName evidence="5">IS5 family transposase</fullName>
    </submittedName>
</protein>
<geneLocation type="plasmid" evidence="6">
    <name>pboct1</name>
</geneLocation>
<name>A0A856MM86_9CYAN</name>
<keyword evidence="2" id="KW-1133">Transmembrane helix</keyword>
<dbReference type="Pfam" id="PF13586">
    <property type="entry name" value="DDE_Tnp_1_2"/>
    <property type="match status" value="1"/>
</dbReference>
<feature type="domain" description="Transposase DDE" evidence="4">
    <location>
        <begin position="367"/>
        <end position="456"/>
    </location>
</feature>
<evidence type="ECO:0000259" key="4">
    <source>
        <dbReference type="Pfam" id="PF13586"/>
    </source>
</evidence>
<dbReference type="Proteomes" id="UP000503129">
    <property type="component" value="Plasmid pBOCT1"/>
</dbReference>
<proteinExistence type="predicted"/>
<evidence type="ECO:0000256" key="2">
    <source>
        <dbReference type="SAM" id="Phobius"/>
    </source>
</evidence>
<keyword evidence="5" id="KW-0614">Plasmid</keyword>
<dbReference type="InterPro" id="IPR047710">
    <property type="entry name" value="Transpos_IS5-like"/>
</dbReference>
<dbReference type="RefSeq" id="WP_169266205.1">
    <property type="nucleotide sequence ID" value="NZ_CAWOXK010000002.1"/>
</dbReference>
<dbReference type="InterPro" id="IPR025668">
    <property type="entry name" value="Tnp_DDE_dom"/>
</dbReference>
<evidence type="ECO:0000313" key="5">
    <source>
        <dbReference type="EMBL" id="QDL12555.1"/>
    </source>
</evidence>
<keyword evidence="2" id="KW-0472">Membrane</keyword>
<accession>A0A856MM86</accession>
<evidence type="ECO:0000259" key="3">
    <source>
        <dbReference type="Pfam" id="PF05598"/>
    </source>
</evidence>
<dbReference type="Pfam" id="PF05598">
    <property type="entry name" value="DUF772"/>
    <property type="match status" value="1"/>
</dbReference>
<gene>
    <name evidence="5" type="ORF">DP114_32820</name>
</gene>
<feature type="region of interest" description="Disordered" evidence="1">
    <location>
        <begin position="136"/>
        <end position="159"/>
    </location>
</feature>